<reference evidence="5" key="1">
    <citation type="journal article" date="2020" name="bioRxiv">
        <title>Chromosome-level reference genome of the European wasp spider Argiope bruennichi: a resource for studies on range expansion and evolutionary adaptation.</title>
        <authorList>
            <person name="Sheffer M.M."/>
            <person name="Hoppe A."/>
            <person name="Krehenwinkel H."/>
            <person name="Uhl G."/>
            <person name="Kuss A.W."/>
            <person name="Jensen L."/>
            <person name="Jensen C."/>
            <person name="Gillespie R.G."/>
            <person name="Hoff K.J."/>
            <person name="Prost S."/>
        </authorList>
    </citation>
    <scope>NUCLEOTIDE SEQUENCE</scope>
</reference>
<dbReference type="GO" id="GO:0042073">
    <property type="term" value="P:intraciliary transport"/>
    <property type="evidence" value="ECO:0007669"/>
    <property type="project" value="TreeGrafter"/>
</dbReference>
<keyword evidence="4" id="KW-0966">Cell projection</keyword>
<evidence type="ECO:0000256" key="2">
    <source>
        <dbReference type="ARBA" id="ARBA00009415"/>
    </source>
</evidence>
<dbReference type="AlphaFoldDB" id="A0A8T0E7W6"/>
<dbReference type="GO" id="GO:0005815">
    <property type="term" value="C:microtubule organizing center"/>
    <property type="evidence" value="ECO:0007669"/>
    <property type="project" value="TreeGrafter"/>
</dbReference>
<sequence>MEIIKLVGIKMQLEEILITSGMISKVWCEILYSQGVAVDFPPSKLKQGWGEQVIFVLSRLADQALKRQSFSWKRPIILPEDDDGNDAVLDADDSEVTLEKIEEEMIAEAFEDEDSEDEGEILDLEALRNLSIAKQDKGEKNKPDEVMESNIDAMEWKLEVGNESCTI</sequence>
<name>A0A8T0E7W6_ARGBR</name>
<comment type="similarity">
    <text evidence="2">Belongs to the IFT57 family.</text>
</comment>
<dbReference type="GO" id="GO:0005794">
    <property type="term" value="C:Golgi apparatus"/>
    <property type="evidence" value="ECO:0007669"/>
    <property type="project" value="TreeGrafter"/>
</dbReference>
<dbReference type="GO" id="GO:1905515">
    <property type="term" value="P:non-motile cilium assembly"/>
    <property type="evidence" value="ECO:0007669"/>
    <property type="project" value="TreeGrafter"/>
</dbReference>
<dbReference type="PANTHER" id="PTHR16011:SF0">
    <property type="entry name" value="INTRAFLAGELLAR TRANSPORT PROTEIN 57 HOMOLOG"/>
    <property type="match status" value="1"/>
</dbReference>
<keyword evidence="6" id="KW-1185">Reference proteome</keyword>
<evidence type="ECO:0000313" key="5">
    <source>
        <dbReference type="EMBL" id="KAF8767430.1"/>
    </source>
</evidence>
<reference evidence="5" key="2">
    <citation type="submission" date="2020-06" db="EMBL/GenBank/DDBJ databases">
        <authorList>
            <person name="Sheffer M."/>
        </authorList>
    </citation>
    <scope>NUCLEOTIDE SEQUENCE</scope>
</reference>
<proteinExistence type="inferred from homology"/>
<keyword evidence="3" id="KW-0969">Cilium</keyword>
<evidence type="ECO:0000313" key="6">
    <source>
        <dbReference type="Proteomes" id="UP000807504"/>
    </source>
</evidence>
<dbReference type="PANTHER" id="PTHR16011">
    <property type="entry name" value="IFT57/HIPPI"/>
    <property type="match status" value="1"/>
</dbReference>
<accession>A0A8T0E7W6</accession>
<dbReference type="InterPro" id="IPR019530">
    <property type="entry name" value="Intra-flagellar_transport_57"/>
</dbReference>
<dbReference type="Pfam" id="PF10498">
    <property type="entry name" value="IFT57"/>
    <property type="match status" value="1"/>
</dbReference>
<dbReference type="EMBL" id="JABXBU010002230">
    <property type="protein sequence ID" value="KAF8767430.1"/>
    <property type="molecule type" value="Genomic_DNA"/>
</dbReference>
<dbReference type="GO" id="GO:0005929">
    <property type="term" value="C:cilium"/>
    <property type="evidence" value="ECO:0007669"/>
    <property type="project" value="UniProtKB-SubCell"/>
</dbReference>
<comment type="caution">
    <text evidence="5">The sequence shown here is derived from an EMBL/GenBank/DDBJ whole genome shotgun (WGS) entry which is preliminary data.</text>
</comment>
<gene>
    <name evidence="5" type="ORF">HNY73_020394</name>
</gene>
<evidence type="ECO:0000256" key="1">
    <source>
        <dbReference type="ARBA" id="ARBA00004138"/>
    </source>
</evidence>
<evidence type="ECO:0000256" key="4">
    <source>
        <dbReference type="ARBA" id="ARBA00023273"/>
    </source>
</evidence>
<dbReference type="Proteomes" id="UP000807504">
    <property type="component" value="Unassembled WGS sequence"/>
</dbReference>
<comment type="subcellular location">
    <subcellularLocation>
        <location evidence="1">Cell projection</location>
        <location evidence="1">Cilium</location>
    </subcellularLocation>
</comment>
<protein>
    <submittedName>
        <fullName evidence="5">Intraflagellar transport protein 57 like protein</fullName>
    </submittedName>
</protein>
<evidence type="ECO:0000256" key="3">
    <source>
        <dbReference type="ARBA" id="ARBA00023069"/>
    </source>
</evidence>
<dbReference type="GO" id="GO:0030992">
    <property type="term" value="C:intraciliary transport particle B"/>
    <property type="evidence" value="ECO:0007669"/>
    <property type="project" value="TreeGrafter"/>
</dbReference>
<organism evidence="5 6">
    <name type="scientific">Argiope bruennichi</name>
    <name type="common">Wasp spider</name>
    <name type="synonym">Aranea bruennichi</name>
    <dbReference type="NCBI Taxonomy" id="94029"/>
    <lineage>
        <taxon>Eukaryota</taxon>
        <taxon>Metazoa</taxon>
        <taxon>Ecdysozoa</taxon>
        <taxon>Arthropoda</taxon>
        <taxon>Chelicerata</taxon>
        <taxon>Arachnida</taxon>
        <taxon>Araneae</taxon>
        <taxon>Araneomorphae</taxon>
        <taxon>Entelegynae</taxon>
        <taxon>Araneoidea</taxon>
        <taxon>Araneidae</taxon>
        <taxon>Argiope</taxon>
    </lineage>
</organism>